<sequence>MSIIMKNVFWGVAMIAIFGACSTAPEKATQDHKHEKSQAIIEKANCVVHPTEGNDVNGTIAFEKTTDGVKVTADVAGLTPGKHGFHVHQYGDCSGPAGKTAGGHFNPEGKKHGAPDDMERHVGDLGNLVADSSGVASMTFTDSKLTLNGPNSIIGRSIIIHAGEDDLTSQPTGAAGARVACGVIGVAK</sequence>
<dbReference type="InterPro" id="IPR018152">
    <property type="entry name" value="SOD_Cu/Zn_BS"/>
</dbReference>
<comment type="similarity">
    <text evidence="1">Belongs to the Cu-Zn superoxide dismutase family.</text>
</comment>
<dbReference type="Proteomes" id="UP000064893">
    <property type="component" value="Chromosome"/>
</dbReference>
<dbReference type="RefSeq" id="WP_205627984.1">
    <property type="nucleotide sequence ID" value="NZ_CP013118.1"/>
</dbReference>
<dbReference type="GO" id="GO:0005507">
    <property type="term" value="F:copper ion binding"/>
    <property type="evidence" value="ECO:0007669"/>
    <property type="project" value="InterPro"/>
</dbReference>
<reference evidence="3 4" key="1">
    <citation type="submission" date="2015-11" db="EMBL/GenBank/DDBJ databases">
        <title>Description and complete genome sequence of a novel strain predominating in hypersaline microbial mats and representing a new family of the Bacteriodetes phylum.</title>
        <authorList>
            <person name="Spring S."/>
            <person name="Bunk B."/>
            <person name="Sproer C."/>
            <person name="Klenk H.-P."/>
        </authorList>
    </citation>
    <scope>NUCLEOTIDE SEQUENCE [LARGE SCALE GENOMIC DNA]</scope>
    <source>
        <strain evidence="3 4">L21-Spi-D4</strain>
    </source>
</reference>
<organism evidence="3 4">
    <name type="scientific">Salinivirga cyanobacteriivorans</name>
    <dbReference type="NCBI Taxonomy" id="1307839"/>
    <lineage>
        <taxon>Bacteria</taxon>
        <taxon>Pseudomonadati</taxon>
        <taxon>Bacteroidota</taxon>
        <taxon>Bacteroidia</taxon>
        <taxon>Bacteroidales</taxon>
        <taxon>Salinivirgaceae</taxon>
        <taxon>Salinivirga</taxon>
    </lineage>
</organism>
<name>A0A0S2HY75_9BACT</name>
<dbReference type="Gene3D" id="2.60.40.200">
    <property type="entry name" value="Superoxide dismutase, copper/zinc binding domain"/>
    <property type="match status" value="1"/>
</dbReference>
<dbReference type="InterPro" id="IPR036423">
    <property type="entry name" value="SOD-like_Cu/Zn_dom_sf"/>
</dbReference>
<dbReference type="PRINTS" id="PR00068">
    <property type="entry name" value="CUZNDISMTASE"/>
</dbReference>
<dbReference type="SUPFAM" id="SSF49329">
    <property type="entry name" value="Cu,Zn superoxide dismutase-like"/>
    <property type="match status" value="1"/>
</dbReference>
<dbReference type="EMBL" id="CP013118">
    <property type="protein sequence ID" value="ALO15041.1"/>
    <property type="molecule type" value="Genomic_DNA"/>
</dbReference>
<feature type="domain" description="Superoxide dismutase copper/zinc binding" evidence="2">
    <location>
        <begin position="56"/>
        <end position="184"/>
    </location>
</feature>
<evidence type="ECO:0000313" key="3">
    <source>
        <dbReference type="EMBL" id="ALO15041.1"/>
    </source>
</evidence>
<evidence type="ECO:0000313" key="4">
    <source>
        <dbReference type="Proteomes" id="UP000064893"/>
    </source>
</evidence>
<dbReference type="InterPro" id="IPR024134">
    <property type="entry name" value="SOD_Cu/Zn_/chaperone"/>
</dbReference>
<dbReference type="EC" id="1.15.1.1" evidence="3"/>
<keyword evidence="3" id="KW-0560">Oxidoreductase</keyword>
<evidence type="ECO:0000256" key="1">
    <source>
        <dbReference type="ARBA" id="ARBA00010457"/>
    </source>
</evidence>
<dbReference type="Pfam" id="PF00080">
    <property type="entry name" value="Sod_Cu"/>
    <property type="match status" value="1"/>
</dbReference>
<protein>
    <submittedName>
        <fullName evidence="3">Superoxide dismutase [Cu-Zn]</fullName>
        <ecNumber evidence="3">1.15.1.1</ecNumber>
    </submittedName>
</protein>
<dbReference type="PROSITE" id="PS00087">
    <property type="entry name" value="SOD_CU_ZN_1"/>
    <property type="match status" value="1"/>
</dbReference>
<proteinExistence type="inferred from homology"/>
<dbReference type="GO" id="GO:0004784">
    <property type="term" value="F:superoxide dismutase activity"/>
    <property type="evidence" value="ECO:0007669"/>
    <property type="project" value="UniProtKB-EC"/>
</dbReference>
<evidence type="ECO:0000259" key="2">
    <source>
        <dbReference type="Pfam" id="PF00080"/>
    </source>
</evidence>
<dbReference type="KEGG" id="blq:L21SP5_01391"/>
<accession>A0A0S2HY75</accession>
<gene>
    <name evidence="3" type="primary">sodC</name>
    <name evidence="3" type="ORF">L21SP5_01391</name>
</gene>
<keyword evidence="4" id="KW-1185">Reference proteome</keyword>
<dbReference type="PATRIC" id="fig|1307839.3.peg.1487"/>
<dbReference type="AlphaFoldDB" id="A0A0S2HY75"/>
<dbReference type="PANTHER" id="PTHR10003">
    <property type="entry name" value="SUPEROXIDE DISMUTASE CU-ZN -RELATED"/>
    <property type="match status" value="1"/>
</dbReference>
<dbReference type="PROSITE" id="PS51257">
    <property type="entry name" value="PROKAR_LIPOPROTEIN"/>
    <property type="match status" value="1"/>
</dbReference>
<dbReference type="CDD" id="cd00305">
    <property type="entry name" value="Cu-Zn_Superoxide_Dismutase"/>
    <property type="match status" value="1"/>
</dbReference>
<dbReference type="STRING" id="1307839.L21SP5_01391"/>
<dbReference type="InterPro" id="IPR001424">
    <property type="entry name" value="SOD_Cu_Zn_dom"/>
</dbReference>